<protein>
    <submittedName>
        <fullName evidence="8">Major capsid protein</fullName>
    </submittedName>
</protein>
<evidence type="ECO:0000313" key="11">
    <source>
        <dbReference type="Proteomes" id="UP000118449"/>
    </source>
</evidence>
<evidence type="ECO:0000313" key="8">
    <source>
        <dbReference type="EMBL" id="AII81774.1"/>
    </source>
</evidence>
<keyword evidence="2" id="KW-1048">Host nucleus</keyword>
<dbReference type="InterPro" id="IPR023233">
    <property type="entry name" value="Herpes_MCP_upper_sf"/>
</dbReference>
<evidence type="ECO:0000313" key="7">
    <source>
        <dbReference type="EMBL" id="AII81376.1"/>
    </source>
</evidence>
<evidence type="ECO:0000256" key="3">
    <source>
        <dbReference type="ARBA" id="ARBA00022680"/>
    </source>
</evidence>
<dbReference type="EMBL" id="KF644574">
    <property type="protein sequence ID" value="AII81296.1"/>
    <property type="molecule type" value="Genomic_DNA"/>
</dbReference>
<evidence type="ECO:0000313" key="9">
    <source>
        <dbReference type="Proteomes" id="UP000102843"/>
    </source>
</evidence>
<proteinExistence type="inferred from homology"/>
<dbReference type="PRINTS" id="PR00235">
    <property type="entry name" value="HSVCAPSIDMCP"/>
</dbReference>
<keyword evidence="4" id="KW-0946">Virion</keyword>
<reference evidence="8 11" key="1">
    <citation type="journal article" date="1985" name="J. Am. Vet. Med. Assoc.">
        <title>Equine herpesvirus type 1 abortion in an onager and suspected herpesvirus myelitis in a zebra.</title>
        <authorList>
            <person name="Fukushi H."/>
            <person name="Guo X."/>
            <person name="Kimura T."/>
        </authorList>
    </citation>
    <scope>NUCLEOTIDE SEQUENCE [LARGE SCALE GENOMIC DNA]</scope>
    <source>
        <strain evidence="8">T-529 10/84</strain>
    </source>
</reference>
<reference evidence="9 10" key="2">
    <citation type="journal article" date="2014" name="J. Vet. Med. Sci.">
        <title>Full Genome Sequences of Zebra-Borne Equine Herpesvirus Type 1 Isolated from Zebra, Onager and Thomson's Gazelle.</title>
        <authorList>
            <person name="Guo X."/>
            <person name="Izume S."/>
            <person name="Okada A."/>
            <person name="Ohya K."/>
            <person name="Kimura T."/>
            <person name="Fukushi H."/>
        </authorList>
    </citation>
    <scope>NUCLEOTIDE SEQUENCE [LARGE SCALE GENOMIC DNA]</scope>
    <source>
        <strain evidence="7">94-137</strain>
        <strain evidence="8">T-529 10/84</strain>
        <strain evidence="6">T-616</strain>
        <strain evidence="5">T616 delta71</strain>
    </source>
</reference>
<evidence type="ECO:0000256" key="1">
    <source>
        <dbReference type="ARBA" id="ARBA00022561"/>
    </source>
</evidence>
<evidence type="ECO:0000256" key="4">
    <source>
        <dbReference type="ARBA" id="ARBA00022844"/>
    </source>
</evidence>
<keyword evidence="1" id="KW-0167">Capsid protein</keyword>
<dbReference type="HAMAP" id="MF_04016">
    <property type="entry name" value="HSV_MCP"/>
    <property type="match status" value="1"/>
</dbReference>
<name>A0A076JXJ7_9ALPH</name>
<dbReference type="Proteomes" id="UP000102843">
    <property type="component" value="Segment"/>
</dbReference>
<dbReference type="SUPFAM" id="SSF103417">
    <property type="entry name" value="Major capsid protein VP5"/>
    <property type="match status" value="1"/>
</dbReference>
<dbReference type="EMBL" id="KF644580">
    <property type="protein sequence ID" value="AII81774.1"/>
    <property type="molecule type" value="Genomic_DNA"/>
</dbReference>
<keyword evidence="3" id="KW-1147">T=16 icosahedral capsid protein</keyword>
<evidence type="ECO:0000313" key="6">
    <source>
        <dbReference type="EMBL" id="AII81296.1"/>
    </source>
</evidence>
<organism evidence="8 11">
    <name type="scientific">Equid alphaherpesvirus 1</name>
    <name type="common">Equine herpesvirus 1</name>
    <dbReference type="NCBI Taxonomy" id="10326"/>
    <lineage>
        <taxon>Viruses</taxon>
        <taxon>Duplodnaviria</taxon>
        <taxon>Heunggongvirae</taxon>
        <taxon>Peploviricota</taxon>
        <taxon>Herviviricetes</taxon>
        <taxon>Herpesvirales</taxon>
        <taxon>Orthoherpesviridae</taxon>
        <taxon>Alphaherpesvirinae</taxon>
        <taxon>Varicellovirus</taxon>
        <taxon>Varicellovirus equidalpha1</taxon>
    </lineage>
</organism>
<dbReference type="EMBL" id="KF644573">
    <property type="protein sequence ID" value="AII81217.1"/>
    <property type="molecule type" value="Genomic_DNA"/>
</dbReference>
<sequence length="1376" mass="152179">MDRRPDAFKIPVPEVIPAGQILSTIEVSSHRTLFDFFKQIRSDDNGLYAAQFDVLLGTYCNTLTLVRFLELGLSVSCVCTKFPELNYVNDGTIQFEVQQPMIARDGPHPVDQPTHTYMMKHIEQRSLSAAFAIAAEALGLIGGTTLDGTQISSSLRVRAIQQLARNVQTVLDSFERGTADQLLRVLLEKAPPLTLLAPLQIYRDEGRLASRVNRAVLVSELKRRVIEDTFFLTKHERNRKELVVARLAELVNCTAPSVAVTRMTHSDTKGRPVDGVVVTTAGVRQRLLQGILTLEDMAADVPVTYGEMMITGTNLVTALVMGKAVRNLDDVAHHLLGMQRDQVRANEKLIKDYEDVPSTARVRADLVLVGDRLVFLEALEKRVYQATNVPYPLVGNLDLTFIIPLGIFKPATDRYSRHAGSFTPTPGQPDPRTYPPQTVYFFNKDGNLVQLSFDSAAGTVCHSSFLDVDSVLVAIRREPHELHCAFGAYVTLPPAGTLLDQMRRFFERWHMLMPARPRWTAEALMTIDQLLSPGNANLRLELHPAFDFFVAPADVVIPGPFDMPNVMPTVMAMPRLINGNIPLPLCPVEFRDSRGFELSVDRHRLNPATVLAVRGAFRDANYPMVFYILEAVIHGSERTFCALARLIIQCIVSYWRNTHQVAFVNNFYMIMYINAYLGNGELPEECTAIYRDLLEHVQALRRLVAEYTVPGEAVGGQGHDALNNVLLDPALLPPLIWDCDPILHRADMGRARAQELWVDGVDYAAIPWVEMAEVNFGNTGGHLVHNRPIRGENKRNPIVPHHDPEWSVLSKIYYYAVVPAFSRGNCCTMGVRYDRVYPLVQTVVIPDLGAEEIAPTSPSDPRHPLNPRHLVPNTLNILFHNARVAVDTDALLLLQEVVTNMAERTTPVLATAAPDAGTATAVTQEMRTFDGTLHHGILMMAYQRNDETLLEGTFFYPAPVNALFACPEHLGALPGLNAEVLEAARDVPPVPHFFGGNYYATVRQPVAQHAVQSRADENTLTYALMAGYFKLGPIALSHQFATGFHPGFAFTVVRQDRFLTENILFAEKASESYFMGQLQVNRHEAVGGVNFVLTQPRANVDLGVGFTAAYAAAALRTPVTDMGNLPQNLYLTRGTIPMLDGDADAYLRRVVNTGNRLGPQGPRPIFGQLMPATPAGVAHGQAAVCEFIVTPVSADLNYFRRPCNPRGRSAGPVYACDGEADAVDVMYDHTQGDPAYPSRATVNPWASQRNSYGDRLYNGKYNLNGASPVYSPCFKFFTPTEVEAKGRNMTQLIADVGASVAPSTSNTEIQFKRPHGSTDLVEDPCSLFQEAYPLLSSTDTALLRTPHIGEIGADEGHFAQYLIRDESPLKGCFPRI</sequence>
<dbReference type="Pfam" id="PF03122">
    <property type="entry name" value="Herpes_MCP"/>
    <property type="match status" value="1"/>
</dbReference>
<dbReference type="Proteomes" id="UP000106683">
    <property type="component" value="Segment"/>
</dbReference>
<dbReference type="GO" id="GO:0005198">
    <property type="term" value="F:structural molecule activity"/>
    <property type="evidence" value="ECO:0007669"/>
    <property type="project" value="InterPro"/>
</dbReference>
<dbReference type="Proteomes" id="UP000118449">
    <property type="component" value="Segment"/>
</dbReference>
<evidence type="ECO:0000313" key="5">
    <source>
        <dbReference type="EMBL" id="AII81217.1"/>
    </source>
</evidence>
<dbReference type="EMBL" id="KF644575">
    <property type="protein sequence ID" value="AII81376.1"/>
    <property type="molecule type" value="Genomic_DNA"/>
</dbReference>
<evidence type="ECO:0000313" key="10">
    <source>
        <dbReference type="Proteomes" id="UP000106683"/>
    </source>
</evidence>
<dbReference type="InterPro" id="IPR000912">
    <property type="entry name" value="Herpes_MCP"/>
</dbReference>
<evidence type="ECO:0000256" key="2">
    <source>
        <dbReference type="ARBA" id="ARBA00022562"/>
    </source>
</evidence>
<dbReference type="Proteomes" id="UP000145961">
    <property type="component" value="Segment"/>
</dbReference>
<dbReference type="GO" id="GO:0039622">
    <property type="term" value="C:T=16 icosahedral viral capsid"/>
    <property type="evidence" value="ECO:0007669"/>
    <property type="project" value="UniProtKB-KW"/>
</dbReference>
<accession>A0A076JXJ7</accession>